<dbReference type="GO" id="GO:0016829">
    <property type="term" value="F:lyase activity"/>
    <property type="evidence" value="ECO:0007669"/>
    <property type="project" value="UniProtKB-KW"/>
</dbReference>
<evidence type="ECO:0000313" key="6">
    <source>
        <dbReference type="EMBL" id="ADJ46526.1"/>
    </source>
</evidence>
<sequence>MSEPAIETSTSDGAGRPWLVLVESNTTGTGRDFAEAAVRRGLRPVLLARDPRRYPYAGELGLPLRVVDTGDLSEVEAVCRALAPPGPAGILSSSEFFVPAAARVAARLGLPAQDPAAIERCRDKAAQRWCLRAAGVPVPDFVACDTAAAAERAAHRLGGPVVVKPVSGSGSAGVRRCANPGAARWWADRLLTDGRRFPVARVLVEREVAGPEFSVEILDGKPAGVTRKHVGQAPYFVETGHDHPAPLPAGEAVALHEVAVRAVQAVGHSVGPAHVELRVPPGGEPTVIEINPRLAGGLIPRLVRHATGRDLVDEVVAGAAALPVPGSPLAGRFASIRFLVPQRPGLVAGVTGLAQARALPGIVEAYCPLQPGAVIGFEHSFADRQGHVMAVAPGSEAAAALADRALAEIRIGYADERAGATAR</sequence>
<dbReference type="InterPro" id="IPR052032">
    <property type="entry name" value="ATP-dep_AA_Ligase"/>
</dbReference>
<dbReference type="InterPro" id="IPR040570">
    <property type="entry name" value="LAL_C2"/>
</dbReference>
<dbReference type="GeneID" id="92872475"/>
<evidence type="ECO:0000256" key="1">
    <source>
        <dbReference type="ARBA" id="ARBA00022598"/>
    </source>
</evidence>
<dbReference type="PATRIC" id="fig|749927.5.peg.4922"/>
<dbReference type="PROSITE" id="PS00867">
    <property type="entry name" value="CPSASE_2"/>
    <property type="match status" value="1"/>
</dbReference>
<proteinExistence type="predicted"/>
<dbReference type="RefSeq" id="WP_013226592.1">
    <property type="nucleotide sequence ID" value="NC_014318.1"/>
</dbReference>
<dbReference type="Pfam" id="PF13535">
    <property type="entry name" value="ATP-grasp_4"/>
    <property type="match status" value="1"/>
</dbReference>
<dbReference type="KEGG" id="amd:AMED_4760"/>
<keyword evidence="3 4" id="KW-0067">ATP-binding</keyword>
<feature type="domain" description="ATP-grasp" evidence="5">
    <location>
        <begin position="128"/>
        <end position="320"/>
    </location>
</feature>
<dbReference type="eggNOG" id="COG1181">
    <property type="taxonomic scope" value="Bacteria"/>
</dbReference>
<evidence type="ECO:0000256" key="4">
    <source>
        <dbReference type="PROSITE-ProRule" id="PRU00409"/>
    </source>
</evidence>
<dbReference type="OrthoDB" id="24041at2"/>
<keyword evidence="6" id="KW-0456">Lyase</keyword>
<dbReference type="GO" id="GO:0005524">
    <property type="term" value="F:ATP binding"/>
    <property type="evidence" value="ECO:0007669"/>
    <property type="project" value="UniProtKB-UniRule"/>
</dbReference>
<dbReference type="SUPFAM" id="SSF56059">
    <property type="entry name" value="Glutathione synthetase ATP-binding domain-like"/>
    <property type="match status" value="1"/>
</dbReference>
<name>A0A0H3D759_AMYMU</name>
<evidence type="ECO:0000259" key="5">
    <source>
        <dbReference type="PROSITE" id="PS50975"/>
    </source>
</evidence>
<dbReference type="EMBL" id="CP002000">
    <property type="protein sequence ID" value="ADJ46526.1"/>
    <property type="molecule type" value="Genomic_DNA"/>
</dbReference>
<reference evidence="6 7" key="1">
    <citation type="journal article" date="2010" name="Cell Res.">
        <title>Complete genome sequence of the rifamycin SV-producing Amycolatopsis mediterranei U32 revealed its genetic characteristics in phylogeny and metabolism.</title>
        <authorList>
            <person name="Zhao W."/>
            <person name="Zhong Y."/>
            <person name="Yuan H."/>
            <person name="Wang J."/>
            <person name="Zheng H."/>
            <person name="Wang Y."/>
            <person name="Cen X."/>
            <person name="Xu F."/>
            <person name="Bai J."/>
            <person name="Han X."/>
            <person name="Lu G."/>
            <person name="Zhu Y."/>
            <person name="Shao Z."/>
            <person name="Yan H."/>
            <person name="Li C."/>
            <person name="Peng N."/>
            <person name="Zhang Z."/>
            <person name="Zhang Y."/>
            <person name="Lin W."/>
            <person name="Fan Y."/>
            <person name="Qin Z."/>
            <person name="Hu Y."/>
            <person name="Zhu B."/>
            <person name="Wang S."/>
            <person name="Ding X."/>
            <person name="Zhao G.P."/>
        </authorList>
    </citation>
    <scope>NUCLEOTIDE SEQUENCE [LARGE SCALE GENOMIC DNA]</scope>
    <source>
        <strain evidence="7">U-32</strain>
    </source>
</reference>
<keyword evidence="2 4" id="KW-0547">Nucleotide-binding</keyword>
<evidence type="ECO:0000256" key="2">
    <source>
        <dbReference type="ARBA" id="ARBA00022741"/>
    </source>
</evidence>
<dbReference type="PANTHER" id="PTHR43585:SF2">
    <property type="entry name" value="ATP-GRASP ENZYME FSQD"/>
    <property type="match status" value="1"/>
</dbReference>
<dbReference type="PROSITE" id="PS50975">
    <property type="entry name" value="ATP_GRASP"/>
    <property type="match status" value="1"/>
</dbReference>
<protein>
    <submittedName>
        <fullName evidence="6">Argininosuccinate lyase</fullName>
    </submittedName>
</protein>
<evidence type="ECO:0000313" key="7">
    <source>
        <dbReference type="Proteomes" id="UP000000328"/>
    </source>
</evidence>
<dbReference type="PANTHER" id="PTHR43585">
    <property type="entry name" value="FUMIPYRROLE BIOSYNTHESIS PROTEIN C"/>
    <property type="match status" value="1"/>
</dbReference>
<dbReference type="AlphaFoldDB" id="A0A0H3D759"/>
<accession>A0A0H3D759</accession>
<dbReference type="Pfam" id="PF18603">
    <property type="entry name" value="LAL_C2"/>
    <property type="match status" value="1"/>
</dbReference>
<dbReference type="GO" id="GO:0016874">
    <property type="term" value="F:ligase activity"/>
    <property type="evidence" value="ECO:0007669"/>
    <property type="project" value="UniProtKB-KW"/>
</dbReference>
<dbReference type="InterPro" id="IPR011761">
    <property type="entry name" value="ATP-grasp"/>
</dbReference>
<dbReference type="SMART" id="SM01209">
    <property type="entry name" value="GARS_A"/>
    <property type="match status" value="1"/>
</dbReference>
<organism evidence="6 7">
    <name type="scientific">Amycolatopsis mediterranei (strain U-32)</name>
    <dbReference type="NCBI Taxonomy" id="749927"/>
    <lineage>
        <taxon>Bacteria</taxon>
        <taxon>Bacillati</taxon>
        <taxon>Actinomycetota</taxon>
        <taxon>Actinomycetes</taxon>
        <taxon>Pseudonocardiales</taxon>
        <taxon>Pseudonocardiaceae</taxon>
        <taxon>Amycolatopsis</taxon>
    </lineage>
</organism>
<gene>
    <name evidence="6" type="ordered locus">AMED_4760</name>
</gene>
<evidence type="ECO:0000256" key="3">
    <source>
        <dbReference type="ARBA" id="ARBA00022840"/>
    </source>
</evidence>
<dbReference type="InterPro" id="IPR005479">
    <property type="entry name" value="CPAse_ATP-bd"/>
</dbReference>
<dbReference type="HOGENOM" id="CLU_029016_6_2_11"/>
<dbReference type="Gene3D" id="3.30.470.20">
    <property type="entry name" value="ATP-grasp fold, B domain"/>
    <property type="match status" value="1"/>
</dbReference>
<dbReference type="GO" id="GO:0046872">
    <property type="term" value="F:metal ion binding"/>
    <property type="evidence" value="ECO:0007669"/>
    <property type="project" value="InterPro"/>
</dbReference>
<keyword evidence="1" id="KW-0436">Ligase</keyword>
<dbReference type="Proteomes" id="UP000000328">
    <property type="component" value="Chromosome"/>
</dbReference>